<dbReference type="Pfam" id="PF00078">
    <property type="entry name" value="RVT_1"/>
    <property type="match status" value="1"/>
</dbReference>
<feature type="domain" description="Reverse transcriptase" evidence="1">
    <location>
        <begin position="7"/>
        <end position="86"/>
    </location>
</feature>
<reference evidence="3" key="2">
    <citation type="submission" date="2017-12" db="EMBL/GenBank/DDBJ databases">
        <title>Genome sequence of the Bar-tailed Godwit (Limosa lapponica baueri).</title>
        <authorList>
            <person name="Lima N.C.B."/>
            <person name="Parody-Merino A.M."/>
            <person name="Battley P.F."/>
            <person name="Fidler A.E."/>
            <person name="Prosdocimi F."/>
        </authorList>
    </citation>
    <scope>NUCLEOTIDE SEQUENCE [LARGE SCALE GENOMIC DNA]</scope>
</reference>
<organism evidence="2 3">
    <name type="scientific">Limosa lapponica baueri</name>
    <dbReference type="NCBI Taxonomy" id="1758121"/>
    <lineage>
        <taxon>Eukaryota</taxon>
        <taxon>Metazoa</taxon>
        <taxon>Chordata</taxon>
        <taxon>Craniata</taxon>
        <taxon>Vertebrata</taxon>
        <taxon>Euteleostomi</taxon>
        <taxon>Archelosauria</taxon>
        <taxon>Archosauria</taxon>
        <taxon>Dinosauria</taxon>
        <taxon>Saurischia</taxon>
        <taxon>Theropoda</taxon>
        <taxon>Coelurosauria</taxon>
        <taxon>Aves</taxon>
        <taxon>Neognathae</taxon>
        <taxon>Neoaves</taxon>
        <taxon>Charadriiformes</taxon>
        <taxon>Scolopacidae</taxon>
        <taxon>Limosa</taxon>
    </lineage>
</organism>
<dbReference type="InterPro" id="IPR000477">
    <property type="entry name" value="RT_dom"/>
</dbReference>
<keyword evidence="2" id="KW-0808">Transferase</keyword>
<dbReference type="PANTHER" id="PTHR33332">
    <property type="entry name" value="REVERSE TRANSCRIPTASE DOMAIN-CONTAINING PROTEIN"/>
    <property type="match status" value="1"/>
</dbReference>
<accession>A0A2I0U493</accession>
<dbReference type="Proteomes" id="UP000233556">
    <property type="component" value="Unassembled WGS sequence"/>
</dbReference>
<evidence type="ECO:0000313" key="2">
    <source>
        <dbReference type="EMBL" id="PKU40877.1"/>
    </source>
</evidence>
<evidence type="ECO:0000259" key="1">
    <source>
        <dbReference type="Pfam" id="PF00078"/>
    </source>
</evidence>
<keyword evidence="2" id="KW-0695">RNA-directed DNA polymerase</keyword>
<sequence length="123" mass="14065">MSKWNPVMSGVPQGLVLGPVLFNIFVSDMNSGTECTLSKFVDDTKLCGTVHKLEGRDAIQRHLEKLEKWAHVNIMRFNQAKFNILHLGHGNPMAIPNTGWAENGWKARLRRRTWECSWMRSST</sequence>
<dbReference type="OrthoDB" id="416454at2759"/>
<evidence type="ECO:0000313" key="3">
    <source>
        <dbReference type="Proteomes" id="UP000233556"/>
    </source>
</evidence>
<keyword evidence="3" id="KW-1185">Reference proteome</keyword>
<dbReference type="EMBL" id="KZ506194">
    <property type="protein sequence ID" value="PKU40877.1"/>
    <property type="molecule type" value="Genomic_DNA"/>
</dbReference>
<protein>
    <submittedName>
        <fullName evidence="2">Rna-directed dna polymerase from mobile element jockey-like</fullName>
    </submittedName>
</protein>
<gene>
    <name evidence="2" type="ORF">llap_8820</name>
</gene>
<name>A0A2I0U493_LIMLA</name>
<proteinExistence type="predicted"/>
<reference evidence="3" key="1">
    <citation type="submission" date="2017-11" db="EMBL/GenBank/DDBJ databases">
        <authorList>
            <person name="Lima N.C."/>
            <person name="Parody-Merino A.M."/>
            <person name="Battley P.F."/>
            <person name="Fidler A.E."/>
            <person name="Prosdocimi F."/>
        </authorList>
    </citation>
    <scope>NUCLEOTIDE SEQUENCE [LARGE SCALE GENOMIC DNA]</scope>
</reference>
<dbReference type="AlphaFoldDB" id="A0A2I0U493"/>
<keyword evidence="2" id="KW-0548">Nucleotidyltransferase</keyword>
<dbReference type="GO" id="GO:0003964">
    <property type="term" value="F:RNA-directed DNA polymerase activity"/>
    <property type="evidence" value="ECO:0007669"/>
    <property type="project" value="UniProtKB-KW"/>
</dbReference>